<proteinExistence type="predicted"/>
<name>S8AT71_DACHA</name>
<sequence>MKVSILLLPAAAVLGAALLVVPDEPLPHLNVKKVGFTDRQAPITSEDKTEKHIVDSEKPHHDGEPCHKKHRGGLRPEFVLRRHHRDNHNDNFFDGPHVDLASLEGFHATALDAPELGHFGLDPLDAFYDFYRTPGEHHHHHRHPHHPPPPPHPYEEDPHFEHGEDWPPKPPSWPPKVPGHPGDIPERPPQWPPRKPGEPGEPGHDLPEWPPRPTGAPPHGPPHEPPEGPPDGPRPPPHHGPPKWPPKRPGHPGKPGHPGPPKRPHHPPRRWHHRHNETIWELISKSNYTTKFAKAISEFEDIVSILNGTVANYTLFVPTDKAFEKFKKAPKDWKPSKEFIKKVLTYHLTSEPYPIFKLLLSHTIPSVLDAPNLGGPQRLRVGLGPGGLRVNFYSRVVAGNIFASNGIIHGVDSILFPPPKMSQIISFFPSQFSTLRLAAHLTNLTSEVPKTFTGATLFAPPNGAFQKLGPRINAFLFSPWGRKYLKALLKYHIVLNETLYSDAYYHPTAETKDSKPGHFPRIPKGHYHVDLPTLLTGKHLSIDISRFGGLINIIINGLSSVKVEDGIAKDGVIQVVSNILIPPKQPPTEGFQTAEAKAEFEEKAEMEDMYGMTVEEFVERFKGLVDEDDVVEGEYKEEDVITMWDS</sequence>
<feature type="compositionally biased region" description="Basic and acidic residues" evidence="1">
    <location>
        <begin position="45"/>
        <end position="66"/>
    </location>
</feature>
<dbReference type="Proteomes" id="UP000015100">
    <property type="component" value="Unassembled WGS sequence"/>
</dbReference>
<feature type="compositionally biased region" description="Basic residues" evidence="1">
    <location>
        <begin position="236"/>
        <end position="251"/>
    </location>
</feature>
<feature type="domain" description="FAS1" evidence="3">
    <location>
        <begin position="276"/>
        <end position="415"/>
    </location>
</feature>
<reference evidence="4 5" key="1">
    <citation type="journal article" date="2013" name="PLoS Genet.">
        <title>Genomic mechanisms accounting for the adaptation to parasitism in nematode-trapping fungi.</title>
        <authorList>
            <person name="Meerupati T."/>
            <person name="Andersson K.M."/>
            <person name="Friman E."/>
            <person name="Kumar D."/>
            <person name="Tunlid A."/>
            <person name="Ahren D."/>
        </authorList>
    </citation>
    <scope>NUCLEOTIDE SEQUENCE [LARGE SCALE GENOMIC DNA]</scope>
    <source>
        <strain evidence="4 5">CBS 200.50</strain>
    </source>
</reference>
<dbReference type="eggNOG" id="ENOG502QX3S">
    <property type="taxonomic scope" value="Eukaryota"/>
</dbReference>
<evidence type="ECO:0000256" key="1">
    <source>
        <dbReference type="SAM" id="MobiDB-lite"/>
    </source>
</evidence>
<feature type="compositionally biased region" description="Pro residues" evidence="1">
    <location>
        <begin position="168"/>
        <end position="178"/>
    </location>
</feature>
<dbReference type="PANTHER" id="PTHR10900">
    <property type="entry name" value="PERIOSTIN-RELATED"/>
    <property type="match status" value="1"/>
</dbReference>
<evidence type="ECO:0000259" key="3">
    <source>
        <dbReference type="PROSITE" id="PS50213"/>
    </source>
</evidence>
<dbReference type="PANTHER" id="PTHR10900:SF125">
    <property type="entry name" value="FAS1 DOMAIN-CONTAINING PROTEIN YLR001C"/>
    <property type="match status" value="1"/>
</dbReference>
<dbReference type="PROSITE" id="PS50213">
    <property type="entry name" value="FAS1"/>
    <property type="match status" value="2"/>
</dbReference>
<dbReference type="OrthoDB" id="7700931at2759"/>
<dbReference type="SMART" id="SM00554">
    <property type="entry name" value="FAS1"/>
    <property type="match status" value="2"/>
</dbReference>
<keyword evidence="5" id="KW-1185">Reference proteome</keyword>
<feature type="compositionally biased region" description="Basic and acidic residues" evidence="1">
    <location>
        <begin position="195"/>
        <end position="207"/>
    </location>
</feature>
<accession>S8AT71</accession>
<dbReference type="InterPro" id="IPR050904">
    <property type="entry name" value="Adhesion/Biosynth-related"/>
</dbReference>
<feature type="region of interest" description="Disordered" evidence="1">
    <location>
        <begin position="45"/>
        <end position="71"/>
    </location>
</feature>
<feature type="compositionally biased region" description="Basic and acidic residues" evidence="1">
    <location>
        <begin position="153"/>
        <end position="167"/>
    </location>
</feature>
<feature type="chain" id="PRO_5012700631" description="FAS1 domain-containing protein" evidence="2">
    <location>
        <begin position="16"/>
        <end position="646"/>
    </location>
</feature>
<feature type="region of interest" description="Disordered" evidence="1">
    <location>
        <begin position="135"/>
        <end position="271"/>
    </location>
</feature>
<dbReference type="InterPro" id="IPR000782">
    <property type="entry name" value="FAS1_domain"/>
</dbReference>
<dbReference type="Gene3D" id="2.30.180.10">
    <property type="entry name" value="FAS1 domain"/>
    <property type="match status" value="2"/>
</dbReference>
<feature type="compositionally biased region" description="Pro residues" evidence="1">
    <location>
        <begin position="208"/>
        <end position="220"/>
    </location>
</feature>
<dbReference type="Pfam" id="PF02469">
    <property type="entry name" value="Fasciclin"/>
    <property type="match status" value="2"/>
</dbReference>
<dbReference type="InterPro" id="IPR036378">
    <property type="entry name" value="FAS1_dom_sf"/>
</dbReference>
<reference evidence="5" key="2">
    <citation type="submission" date="2013-04" db="EMBL/GenBank/DDBJ databases">
        <title>Genomic mechanisms accounting for the adaptation to parasitism in nematode-trapping fungi.</title>
        <authorList>
            <person name="Ahren D.G."/>
        </authorList>
    </citation>
    <scope>NUCLEOTIDE SEQUENCE [LARGE SCALE GENOMIC DNA]</scope>
    <source>
        <strain evidence="5">CBS 200.50</strain>
    </source>
</reference>
<evidence type="ECO:0000256" key="2">
    <source>
        <dbReference type="SAM" id="SignalP"/>
    </source>
</evidence>
<gene>
    <name evidence="4" type="ORF">H072_1805</name>
</gene>
<organism evidence="4 5">
    <name type="scientific">Dactylellina haptotyla (strain CBS 200.50)</name>
    <name type="common">Nematode-trapping fungus</name>
    <name type="synonym">Monacrosporium haptotylum</name>
    <dbReference type="NCBI Taxonomy" id="1284197"/>
    <lineage>
        <taxon>Eukaryota</taxon>
        <taxon>Fungi</taxon>
        <taxon>Dikarya</taxon>
        <taxon>Ascomycota</taxon>
        <taxon>Pezizomycotina</taxon>
        <taxon>Orbiliomycetes</taxon>
        <taxon>Orbiliales</taxon>
        <taxon>Orbiliaceae</taxon>
        <taxon>Dactylellina</taxon>
    </lineage>
</organism>
<feature type="compositionally biased region" description="Basic residues" evidence="1">
    <location>
        <begin position="137"/>
        <end position="146"/>
    </location>
</feature>
<dbReference type="STRING" id="1284197.S8AT71"/>
<keyword evidence="2" id="KW-0732">Signal</keyword>
<evidence type="ECO:0000313" key="4">
    <source>
        <dbReference type="EMBL" id="EPS44171.1"/>
    </source>
</evidence>
<dbReference type="OMA" id="HWPPREP"/>
<protein>
    <recommendedName>
        <fullName evidence="3">FAS1 domain-containing protein</fullName>
    </recommendedName>
</protein>
<feature type="domain" description="FAS1" evidence="3">
    <location>
        <begin position="408"/>
        <end position="580"/>
    </location>
</feature>
<dbReference type="AlphaFoldDB" id="S8AT71"/>
<comment type="caution">
    <text evidence="4">The sequence shown here is derived from an EMBL/GenBank/DDBJ whole genome shotgun (WGS) entry which is preliminary data.</text>
</comment>
<dbReference type="HOGENOM" id="CLU_423901_0_0_1"/>
<feature type="signal peptide" evidence="2">
    <location>
        <begin position="1"/>
        <end position="15"/>
    </location>
</feature>
<evidence type="ECO:0000313" key="5">
    <source>
        <dbReference type="Proteomes" id="UP000015100"/>
    </source>
</evidence>
<dbReference type="SUPFAM" id="SSF82153">
    <property type="entry name" value="FAS1 domain"/>
    <property type="match status" value="2"/>
</dbReference>
<dbReference type="EMBL" id="AQGS01000057">
    <property type="protein sequence ID" value="EPS44171.1"/>
    <property type="molecule type" value="Genomic_DNA"/>
</dbReference>
<feature type="compositionally biased region" description="Basic residues" evidence="1">
    <location>
        <begin position="260"/>
        <end position="271"/>
    </location>
</feature>